<dbReference type="Proteomes" id="UP000271974">
    <property type="component" value="Unassembled WGS sequence"/>
</dbReference>
<dbReference type="EMBL" id="RQTK01000234">
    <property type="protein sequence ID" value="RUS83682.1"/>
    <property type="molecule type" value="Genomic_DNA"/>
</dbReference>
<keyword evidence="2" id="KW-1185">Reference proteome</keyword>
<evidence type="ECO:0000313" key="1">
    <source>
        <dbReference type="EMBL" id="RUS83682.1"/>
    </source>
</evidence>
<gene>
    <name evidence="1" type="ORF">EGW08_008530</name>
</gene>
<reference evidence="1 2" key="1">
    <citation type="submission" date="2019-01" db="EMBL/GenBank/DDBJ databases">
        <title>A draft genome assembly of the solar-powered sea slug Elysia chlorotica.</title>
        <authorList>
            <person name="Cai H."/>
            <person name="Li Q."/>
            <person name="Fang X."/>
            <person name="Li J."/>
            <person name="Curtis N.E."/>
            <person name="Altenburger A."/>
            <person name="Shibata T."/>
            <person name="Feng M."/>
            <person name="Maeda T."/>
            <person name="Schwartz J.A."/>
            <person name="Shigenobu S."/>
            <person name="Lundholm N."/>
            <person name="Nishiyama T."/>
            <person name="Yang H."/>
            <person name="Hasebe M."/>
            <person name="Li S."/>
            <person name="Pierce S.K."/>
            <person name="Wang J."/>
        </authorList>
    </citation>
    <scope>NUCLEOTIDE SEQUENCE [LARGE SCALE GENOMIC DNA]</scope>
    <source>
        <strain evidence="1">EC2010</strain>
        <tissue evidence="1">Whole organism of an adult</tissue>
    </source>
</reference>
<dbReference type="AlphaFoldDB" id="A0A3S1BAF5"/>
<proteinExistence type="predicted"/>
<dbReference type="OrthoDB" id="6140904at2759"/>
<evidence type="ECO:0000313" key="2">
    <source>
        <dbReference type="Proteomes" id="UP000271974"/>
    </source>
</evidence>
<sequence>LRSLQLKQDVGLRQLLWNLGSAKLRYEKSDDSLLCYQCATTSPDSHECKDDFGGLVNTSLGLTNKYFKNCTAANQNWTRCMILEAEGALGVQTFFHRGCHDGVHFSKLHQHQNFQNLPTNNESTCARITDSRESVCFRFCDTDFCNGPQATPDPCNRNSTSNSAIGCGSVALRGTMPFSGVAVSVLVHCVVVSRLGQFFQ</sequence>
<organism evidence="1 2">
    <name type="scientific">Elysia chlorotica</name>
    <name type="common">Eastern emerald elysia</name>
    <name type="synonym">Sea slug</name>
    <dbReference type="NCBI Taxonomy" id="188477"/>
    <lineage>
        <taxon>Eukaryota</taxon>
        <taxon>Metazoa</taxon>
        <taxon>Spiralia</taxon>
        <taxon>Lophotrochozoa</taxon>
        <taxon>Mollusca</taxon>
        <taxon>Gastropoda</taxon>
        <taxon>Heterobranchia</taxon>
        <taxon>Euthyneura</taxon>
        <taxon>Panpulmonata</taxon>
        <taxon>Sacoglossa</taxon>
        <taxon>Placobranchoidea</taxon>
        <taxon>Plakobranchidae</taxon>
        <taxon>Elysia</taxon>
    </lineage>
</organism>
<name>A0A3S1BAF5_ELYCH</name>
<accession>A0A3S1BAF5</accession>
<feature type="non-terminal residue" evidence="1">
    <location>
        <position position="1"/>
    </location>
</feature>
<comment type="caution">
    <text evidence="1">The sequence shown here is derived from an EMBL/GenBank/DDBJ whole genome shotgun (WGS) entry which is preliminary data.</text>
</comment>
<protein>
    <submittedName>
        <fullName evidence="1">Uncharacterized protein</fullName>
    </submittedName>
</protein>